<evidence type="ECO:0000313" key="1">
    <source>
        <dbReference type="EMBL" id="KAJ4796335.1"/>
    </source>
</evidence>
<keyword evidence="2" id="KW-1185">Reference proteome</keyword>
<dbReference type="AlphaFoldDB" id="A0AAV8FXT8"/>
<dbReference type="Proteomes" id="UP001140206">
    <property type="component" value="Chromosome 2"/>
</dbReference>
<dbReference type="PANTHER" id="PTHR35109:SF1">
    <property type="entry name" value="GLUTAMATE RACEMASE"/>
    <property type="match status" value="1"/>
</dbReference>
<organism evidence="1 2">
    <name type="scientific">Rhynchospora pubera</name>
    <dbReference type="NCBI Taxonomy" id="906938"/>
    <lineage>
        <taxon>Eukaryota</taxon>
        <taxon>Viridiplantae</taxon>
        <taxon>Streptophyta</taxon>
        <taxon>Embryophyta</taxon>
        <taxon>Tracheophyta</taxon>
        <taxon>Spermatophyta</taxon>
        <taxon>Magnoliopsida</taxon>
        <taxon>Liliopsida</taxon>
        <taxon>Poales</taxon>
        <taxon>Cyperaceae</taxon>
        <taxon>Cyperoideae</taxon>
        <taxon>Rhynchosporeae</taxon>
        <taxon>Rhynchospora</taxon>
    </lineage>
</organism>
<dbReference type="EMBL" id="JAMFTS010000002">
    <property type="protein sequence ID" value="KAJ4796335.1"/>
    <property type="molecule type" value="Genomic_DNA"/>
</dbReference>
<dbReference type="PANTHER" id="PTHR35109">
    <property type="entry name" value="GLUTAMATE RACEMASE"/>
    <property type="match status" value="1"/>
</dbReference>
<evidence type="ECO:0000313" key="2">
    <source>
        <dbReference type="Proteomes" id="UP001140206"/>
    </source>
</evidence>
<comment type="caution">
    <text evidence="1">The sequence shown here is derived from an EMBL/GenBank/DDBJ whole genome shotgun (WGS) entry which is preliminary data.</text>
</comment>
<reference evidence="1" key="1">
    <citation type="submission" date="2022-08" db="EMBL/GenBank/DDBJ databases">
        <authorList>
            <person name="Marques A."/>
        </authorList>
    </citation>
    <scope>NUCLEOTIDE SEQUENCE</scope>
    <source>
        <strain evidence="1">RhyPub2mFocal</strain>
        <tissue evidence="1">Leaves</tissue>
    </source>
</reference>
<protein>
    <submittedName>
        <fullName evidence="1">F-box/RNI superfamily protein</fullName>
    </submittedName>
</protein>
<gene>
    <name evidence="1" type="ORF">LUZ62_047581</name>
</gene>
<proteinExistence type="predicted"/>
<name>A0AAV8FXT8_9POAL</name>
<sequence length="94" mass="10852">MRRYLLQNSALLLHEVKVRTHNLNKIHEEITVSFPNTSSKGDHSGVSHSVLWIPHPRTGIYYPEGHEWVMEDVPNGASSFAVNYWLRSSEVEHM</sequence>
<accession>A0AAV8FXT8</accession>